<sequence length="128" mass="14309">MRRTRYFAEKLFSFITLSGCVDECLAVFLVVLLVLSAGCVETKFVYIKAKFLGSGETLEYVFAGPSNLTVKIDSNIPADVKILSNDGEVLTDFGETQRIDMVIELPKGKWKLIIHNPGNKKAVLNIWH</sequence>
<keyword evidence="1" id="KW-0812">Transmembrane</keyword>
<dbReference type="AlphaFoldDB" id="B6YUH3"/>
<keyword evidence="1" id="KW-1133">Transmembrane helix</keyword>
<dbReference type="KEGG" id="ton:TON_1668"/>
<protein>
    <submittedName>
        <fullName evidence="2">Uncharacterized protein</fullName>
    </submittedName>
</protein>
<evidence type="ECO:0000313" key="2">
    <source>
        <dbReference type="EMBL" id="ACJ17158.1"/>
    </source>
</evidence>
<reference evidence="2 3" key="1">
    <citation type="journal article" date="2008" name="J. Bacteriol.">
        <title>The complete genome sequence of Thermococcus onnurineus NA1 reveals a mixed heterotrophic and carboxydotrophic metabolism.</title>
        <authorList>
            <person name="Lee H.S."/>
            <person name="Kang S.G."/>
            <person name="Bae S.S."/>
            <person name="Lim J.K."/>
            <person name="Cho Y."/>
            <person name="Kim Y.J."/>
            <person name="Jeon J.H."/>
            <person name="Cha S.S."/>
            <person name="Kwon K.K."/>
            <person name="Kim H.T."/>
            <person name="Park C.J."/>
            <person name="Lee H.W."/>
            <person name="Kim S.I."/>
            <person name="Chun J."/>
            <person name="Colwell R.R."/>
            <person name="Kim S.J."/>
            <person name="Lee J.H."/>
        </authorList>
    </citation>
    <scope>NUCLEOTIDE SEQUENCE [LARGE SCALE GENOMIC DNA]</scope>
    <source>
        <strain evidence="2 3">NA1</strain>
    </source>
</reference>
<feature type="transmembrane region" description="Helical" evidence="1">
    <location>
        <begin position="12"/>
        <end position="35"/>
    </location>
</feature>
<keyword evidence="3" id="KW-1185">Reference proteome</keyword>
<evidence type="ECO:0000256" key="1">
    <source>
        <dbReference type="SAM" id="Phobius"/>
    </source>
</evidence>
<proteinExistence type="predicted"/>
<dbReference type="Proteomes" id="UP000002727">
    <property type="component" value="Chromosome"/>
</dbReference>
<gene>
    <name evidence="2" type="ordered locus">TON_1668</name>
</gene>
<dbReference type="PATRIC" id="fig|523850.10.peg.1681"/>
<dbReference type="HOGENOM" id="CLU_160449_0_0_2"/>
<dbReference type="eggNOG" id="arCOG10101">
    <property type="taxonomic scope" value="Archaea"/>
</dbReference>
<keyword evidence="1" id="KW-0472">Membrane</keyword>
<dbReference type="STRING" id="523850.TON_1668"/>
<name>B6YUH3_THEON</name>
<organism evidence="2 3">
    <name type="scientific">Thermococcus onnurineus (strain NA1)</name>
    <dbReference type="NCBI Taxonomy" id="523850"/>
    <lineage>
        <taxon>Archaea</taxon>
        <taxon>Methanobacteriati</taxon>
        <taxon>Methanobacteriota</taxon>
        <taxon>Thermococci</taxon>
        <taxon>Thermococcales</taxon>
        <taxon>Thermococcaceae</taxon>
        <taxon>Thermococcus</taxon>
    </lineage>
</organism>
<accession>B6YUH3</accession>
<evidence type="ECO:0000313" key="3">
    <source>
        <dbReference type="Proteomes" id="UP000002727"/>
    </source>
</evidence>
<dbReference type="EMBL" id="CP000855">
    <property type="protein sequence ID" value="ACJ17158.1"/>
    <property type="molecule type" value="Genomic_DNA"/>
</dbReference>